<proteinExistence type="predicted"/>
<gene>
    <name evidence="1" type="ORF">GCM10009554_79300</name>
</gene>
<reference evidence="2" key="1">
    <citation type="journal article" date="2019" name="Int. J. Syst. Evol. Microbiol.">
        <title>The Global Catalogue of Microorganisms (GCM) 10K type strain sequencing project: providing services to taxonomists for standard genome sequencing and annotation.</title>
        <authorList>
            <consortium name="The Broad Institute Genomics Platform"/>
            <consortium name="The Broad Institute Genome Sequencing Center for Infectious Disease"/>
            <person name="Wu L."/>
            <person name="Ma J."/>
        </authorList>
    </citation>
    <scope>NUCLEOTIDE SEQUENCE [LARGE SCALE GENOMIC DNA]</scope>
    <source>
        <strain evidence="2">JCM 10977</strain>
    </source>
</reference>
<keyword evidence="2" id="KW-1185">Reference proteome</keyword>
<evidence type="ECO:0000313" key="2">
    <source>
        <dbReference type="Proteomes" id="UP001500542"/>
    </source>
</evidence>
<evidence type="ECO:0000313" key="1">
    <source>
        <dbReference type="EMBL" id="GAA0962040.1"/>
    </source>
</evidence>
<dbReference type="RefSeq" id="WP_343983144.1">
    <property type="nucleotide sequence ID" value="NZ_BAAAHK010000023.1"/>
</dbReference>
<dbReference type="EMBL" id="BAAAHK010000023">
    <property type="protein sequence ID" value="GAA0962040.1"/>
    <property type="molecule type" value="Genomic_DNA"/>
</dbReference>
<accession>A0ABP4C8C8</accession>
<organism evidence="1 2">
    <name type="scientific">Kribbella koreensis</name>
    <dbReference type="NCBI Taxonomy" id="57909"/>
    <lineage>
        <taxon>Bacteria</taxon>
        <taxon>Bacillati</taxon>
        <taxon>Actinomycetota</taxon>
        <taxon>Actinomycetes</taxon>
        <taxon>Propionibacteriales</taxon>
        <taxon>Kribbellaceae</taxon>
        <taxon>Kribbella</taxon>
    </lineage>
</organism>
<dbReference type="Proteomes" id="UP001500542">
    <property type="component" value="Unassembled WGS sequence"/>
</dbReference>
<sequence>MAGDEYRILRDQRDAPDRVPRVELPMGFEVLRAADVLEELFTTESRLDAVALVVGDEVVGGTSRDHVLVPVEEERSVGTGDGATLPGYSATYDLLKFVCAECGRVTYRLQVDPRDEPRCVDGHGALELER</sequence>
<name>A0ABP4C8C8_9ACTN</name>
<protein>
    <submittedName>
        <fullName evidence="1">Uncharacterized protein</fullName>
    </submittedName>
</protein>
<comment type="caution">
    <text evidence="1">The sequence shown here is derived from an EMBL/GenBank/DDBJ whole genome shotgun (WGS) entry which is preliminary data.</text>
</comment>